<keyword evidence="1" id="KW-0472">Membrane</keyword>
<evidence type="ECO:0000256" key="1">
    <source>
        <dbReference type="SAM" id="Phobius"/>
    </source>
</evidence>
<name>A0A081NUJ6_9BACL</name>
<dbReference type="Proteomes" id="UP000028123">
    <property type="component" value="Unassembled WGS sequence"/>
</dbReference>
<keyword evidence="3" id="KW-1185">Reference proteome</keyword>
<feature type="transmembrane region" description="Helical" evidence="1">
    <location>
        <begin position="45"/>
        <end position="64"/>
    </location>
</feature>
<comment type="caution">
    <text evidence="2">The sequence shown here is derived from an EMBL/GenBank/DDBJ whole genome shotgun (WGS) entry which is preliminary data.</text>
</comment>
<keyword evidence="1" id="KW-1133">Transmembrane helix</keyword>
<reference evidence="2 3" key="1">
    <citation type="submission" date="2014-06" db="EMBL/GenBank/DDBJ databases">
        <title>Draft genome sequence of Paenibacillus sp. MSt1.</title>
        <authorList>
            <person name="Aw Y.K."/>
            <person name="Ong K.S."/>
            <person name="Gan H.M."/>
            <person name="Lee S.M."/>
        </authorList>
    </citation>
    <scope>NUCLEOTIDE SEQUENCE [LARGE SCALE GENOMIC DNA]</scope>
    <source>
        <strain evidence="2 3">MSt1</strain>
    </source>
</reference>
<dbReference type="AlphaFoldDB" id="A0A081NUJ6"/>
<organism evidence="2 3">
    <name type="scientific">Paenibacillus tyrfis</name>
    <dbReference type="NCBI Taxonomy" id="1501230"/>
    <lineage>
        <taxon>Bacteria</taxon>
        <taxon>Bacillati</taxon>
        <taxon>Bacillota</taxon>
        <taxon>Bacilli</taxon>
        <taxon>Bacillales</taxon>
        <taxon>Paenibacillaceae</taxon>
        <taxon>Paenibacillus</taxon>
    </lineage>
</organism>
<evidence type="ECO:0000313" key="2">
    <source>
        <dbReference type="EMBL" id="KEQ22119.1"/>
    </source>
</evidence>
<protein>
    <submittedName>
        <fullName evidence="2">Uncharacterized protein</fullName>
    </submittedName>
</protein>
<keyword evidence="1" id="KW-0812">Transmembrane</keyword>
<accession>A0A081NUJ6</accession>
<proteinExistence type="predicted"/>
<sequence length="68" mass="7882">MEGVVPPHKEVVKDKASAPKHLVDQRRLLLRRIDAKAESFMMQHAGFTSFGDFMIIIAHMFVFMHKRC</sequence>
<dbReference type="EMBL" id="JNVM01000043">
    <property type="protein sequence ID" value="KEQ22119.1"/>
    <property type="molecule type" value="Genomic_DNA"/>
</dbReference>
<gene>
    <name evidence="2" type="ORF">ET33_27550</name>
</gene>
<evidence type="ECO:0000313" key="3">
    <source>
        <dbReference type="Proteomes" id="UP000028123"/>
    </source>
</evidence>